<dbReference type="Pfam" id="PF13866">
    <property type="entry name" value="zf-SAP30"/>
    <property type="match status" value="1"/>
</dbReference>
<comment type="subcellular location">
    <subcellularLocation>
        <location evidence="1">Nucleus</location>
    </subcellularLocation>
</comment>
<dbReference type="Pfam" id="PF13867">
    <property type="entry name" value="SAP30_Sin3_bdg"/>
    <property type="match status" value="1"/>
</dbReference>
<protein>
    <submittedName>
        <fullName evidence="12">Uncharacterized protein</fullName>
    </submittedName>
</protein>
<evidence type="ECO:0000256" key="10">
    <source>
        <dbReference type="ARBA" id="ARBA00023242"/>
    </source>
</evidence>
<keyword evidence="10" id="KW-0539">Nucleus</keyword>
<keyword evidence="4" id="KW-0479">Metal-binding</keyword>
<dbReference type="EMBL" id="OB667942">
    <property type="protein sequence ID" value="CAD7234176.1"/>
    <property type="molecule type" value="Genomic_DNA"/>
</dbReference>
<name>A0A7R8ZWC9_9CRUS</name>
<dbReference type="InterPro" id="IPR024145">
    <property type="entry name" value="His_deAcase_SAP30/SAP30L"/>
</dbReference>
<reference evidence="12" key="1">
    <citation type="submission" date="2020-11" db="EMBL/GenBank/DDBJ databases">
        <authorList>
            <person name="Tran Van P."/>
        </authorList>
    </citation>
    <scope>NUCLEOTIDE SEQUENCE</scope>
</reference>
<proteinExistence type="inferred from homology"/>
<evidence type="ECO:0000256" key="9">
    <source>
        <dbReference type="ARBA" id="ARBA00023163"/>
    </source>
</evidence>
<keyword evidence="7" id="KW-0805">Transcription regulation</keyword>
<evidence type="ECO:0000256" key="6">
    <source>
        <dbReference type="ARBA" id="ARBA00022833"/>
    </source>
</evidence>
<feature type="compositionally biased region" description="Polar residues" evidence="11">
    <location>
        <begin position="95"/>
        <end position="105"/>
    </location>
</feature>
<keyword evidence="9" id="KW-0804">Transcription</keyword>
<organism evidence="12">
    <name type="scientific">Cyprideis torosa</name>
    <dbReference type="NCBI Taxonomy" id="163714"/>
    <lineage>
        <taxon>Eukaryota</taxon>
        <taxon>Metazoa</taxon>
        <taxon>Ecdysozoa</taxon>
        <taxon>Arthropoda</taxon>
        <taxon>Crustacea</taxon>
        <taxon>Oligostraca</taxon>
        <taxon>Ostracoda</taxon>
        <taxon>Podocopa</taxon>
        <taxon>Podocopida</taxon>
        <taxon>Cytherocopina</taxon>
        <taxon>Cytheroidea</taxon>
        <taxon>Cytherideidae</taxon>
        <taxon>Cyprideis</taxon>
    </lineage>
</organism>
<comment type="similarity">
    <text evidence="2">Belongs to the SAP30 family.</text>
</comment>
<dbReference type="GO" id="GO:0008270">
    <property type="term" value="F:zinc ion binding"/>
    <property type="evidence" value="ECO:0007669"/>
    <property type="project" value="UniProtKB-KW"/>
</dbReference>
<gene>
    <name evidence="12" type="ORF">CTOB1V02_LOCUS11993</name>
</gene>
<dbReference type="InterPro" id="IPR025718">
    <property type="entry name" value="SAP30_Sin3-bd"/>
</dbReference>
<evidence type="ECO:0000256" key="11">
    <source>
        <dbReference type="SAM" id="MobiDB-lite"/>
    </source>
</evidence>
<evidence type="ECO:0000256" key="5">
    <source>
        <dbReference type="ARBA" id="ARBA00022771"/>
    </source>
</evidence>
<dbReference type="GO" id="GO:0006355">
    <property type="term" value="P:regulation of DNA-templated transcription"/>
    <property type="evidence" value="ECO:0007669"/>
    <property type="project" value="TreeGrafter"/>
</dbReference>
<evidence type="ECO:0000313" key="12">
    <source>
        <dbReference type="EMBL" id="CAD7234176.1"/>
    </source>
</evidence>
<evidence type="ECO:0000256" key="1">
    <source>
        <dbReference type="ARBA" id="ARBA00004123"/>
    </source>
</evidence>
<dbReference type="GO" id="GO:0000118">
    <property type="term" value="C:histone deacetylase complex"/>
    <property type="evidence" value="ECO:0007669"/>
    <property type="project" value="TreeGrafter"/>
</dbReference>
<feature type="region of interest" description="Disordered" evidence="11">
    <location>
        <begin position="136"/>
        <end position="163"/>
    </location>
</feature>
<dbReference type="AlphaFoldDB" id="A0A7R8ZWC9"/>
<keyword evidence="3" id="KW-0678">Repressor</keyword>
<accession>A0A7R8ZWC9</accession>
<keyword evidence="6" id="KW-0862">Zinc</keyword>
<dbReference type="GO" id="GO:0003712">
    <property type="term" value="F:transcription coregulator activity"/>
    <property type="evidence" value="ECO:0007669"/>
    <property type="project" value="TreeGrafter"/>
</dbReference>
<dbReference type="OrthoDB" id="510958at2759"/>
<sequence length="262" mass="28815">MDPDDPDELLCSEVMRPSSSSPVYDQQICCLLDSGRRCEKIAGNASYNKRVQKIVGQKNLRLTRDENAHHLYICDQHKSIIQSVRAKRKRRESPATPSASSLNVAGSSVASETQHLLVQQSVHTFPVTQSALPTQPPLQILSPSHPSSIQASASYGPPSQNPVHHFSSEISSLTIPSPAISQQVDPGPEIDWNSLPLNALRRYRKFFKLQTASSSGKSSLADAVNRDFKTLPVSEKEILTYFIYMIKTGASKLDQEGSDSSK</sequence>
<evidence type="ECO:0000256" key="2">
    <source>
        <dbReference type="ARBA" id="ARBA00006283"/>
    </source>
</evidence>
<keyword evidence="8" id="KW-0238">DNA-binding</keyword>
<evidence type="ECO:0000256" key="7">
    <source>
        <dbReference type="ARBA" id="ARBA00023015"/>
    </source>
</evidence>
<feature type="compositionally biased region" description="Polar residues" evidence="11">
    <location>
        <begin position="141"/>
        <end position="163"/>
    </location>
</feature>
<dbReference type="Gene3D" id="3.40.1800.30">
    <property type="match status" value="1"/>
</dbReference>
<dbReference type="InterPro" id="IPR038291">
    <property type="entry name" value="SAP30_C_sf"/>
</dbReference>
<evidence type="ECO:0000256" key="8">
    <source>
        <dbReference type="ARBA" id="ARBA00023125"/>
    </source>
</evidence>
<evidence type="ECO:0000256" key="4">
    <source>
        <dbReference type="ARBA" id="ARBA00022723"/>
    </source>
</evidence>
<feature type="region of interest" description="Disordered" evidence="11">
    <location>
        <begin position="84"/>
        <end position="105"/>
    </location>
</feature>
<dbReference type="GO" id="GO:0003677">
    <property type="term" value="F:DNA binding"/>
    <property type="evidence" value="ECO:0007669"/>
    <property type="project" value="UniProtKB-KW"/>
</dbReference>
<keyword evidence="5" id="KW-0863">Zinc-finger</keyword>
<dbReference type="PANTHER" id="PTHR13286">
    <property type="entry name" value="SAP30"/>
    <property type="match status" value="1"/>
</dbReference>
<dbReference type="InterPro" id="IPR025717">
    <property type="entry name" value="SAP30_zn-finger"/>
</dbReference>
<dbReference type="PANTHER" id="PTHR13286:SF6">
    <property type="entry name" value="HISTONE DEACETYLASE COMPLEX SUBUNIT SAP30L-RELATED"/>
    <property type="match status" value="1"/>
</dbReference>
<dbReference type="Gene3D" id="6.10.160.20">
    <property type="match status" value="1"/>
</dbReference>
<evidence type="ECO:0000256" key="3">
    <source>
        <dbReference type="ARBA" id="ARBA00022491"/>
    </source>
</evidence>